<keyword evidence="2" id="KW-1185">Reference proteome</keyword>
<name>A0A432ZPZ6_9GAMM</name>
<sequence>MKNANKRICPCGSGKLFENCCMSKGLAMPAELHDAIQQTVSMNPNLSLDDLNVVLQKRVDEQNNKPQADFCGLSANQMTNWLYAPLSELKNVTIQTPSDLSASPVMRYLEVILDAIIEQGGALKATTKGNLPAALVKRASELLPEFALAEFNDTVSISDYAGSNEDKFNALHYTRVQAQLAGIIAIRKGKFQLTRWAQTQYPKLGINGFFPALLEAATKRYNWGYFDLWSEDIPLREFWLFMVWRIQKHGALEQLTEETAIAFPDVLDFFEDDKYQTPKEQLRSVIETRFLTRFLEFFGFVVVNPRIFNNGKRVPTDVRLLPMLAQTFQFSVS</sequence>
<comment type="caution">
    <text evidence="1">The sequence shown here is derived from an EMBL/GenBank/DDBJ whole genome shotgun (WGS) entry which is preliminary data.</text>
</comment>
<dbReference type="InterPro" id="IPR004027">
    <property type="entry name" value="SEC_C_motif"/>
</dbReference>
<gene>
    <name evidence="1" type="ORF">CWI84_08380</name>
</gene>
<dbReference type="Proteomes" id="UP000287996">
    <property type="component" value="Unassembled WGS sequence"/>
</dbReference>
<dbReference type="RefSeq" id="WP_241968759.1">
    <property type="nucleotide sequence ID" value="NZ_PIQH01000007.1"/>
</dbReference>
<proteinExistence type="predicted"/>
<evidence type="ECO:0000313" key="2">
    <source>
        <dbReference type="Proteomes" id="UP000287996"/>
    </source>
</evidence>
<organism evidence="1 2">
    <name type="scientific">Idiomarina tyrosinivorans</name>
    <dbReference type="NCBI Taxonomy" id="1445662"/>
    <lineage>
        <taxon>Bacteria</taxon>
        <taxon>Pseudomonadati</taxon>
        <taxon>Pseudomonadota</taxon>
        <taxon>Gammaproteobacteria</taxon>
        <taxon>Alteromonadales</taxon>
        <taxon>Idiomarinaceae</taxon>
        <taxon>Idiomarina</taxon>
    </lineage>
</organism>
<dbReference type="AlphaFoldDB" id="A0A432ZPZ6"/>
<reference evidence="1 2" key="1">
    <citation type="journal article" date="2011" name="Front. Microbiol.">
        <title>Genomic signatures of strain selection and enhancement in Bacillus atrophaeus var. globigii, a historical biowarfare simulant.</title>
        <authorList>
            <person name="Gibbons H.S."/>
            <person name="Broomall S.M."/>
            <person name="McNew L.A."/>
            <person name="Daligault H."/>
            <person name="Chapman C."/>
            <person name="Bruce D."/>
            <person name="Karavis M."/>
            <person name="Krepps M."/>
            <person name="McGregor P.A."/>
            <person name="Hong C."/>
            <person name="Park K.H."/>
            <person name="Akmal A."/>
            <person name="Feldman A."/>
            <person name="Lin J.S."/>
            <person name="Chang W.E."/>
            <person name="Higgs B.W."/>
            <person name="Demirev P."/>
            <person name="Lindquist J."/>
            <person name="Liem A."/>
            <person name="Fochler E."/>
            <person name="Read T.D."/>
            <person name="Tapia R."/>
            <person name="Johnson S."/>
            <person name="Bishop-Lilly K.A."/>
            <person name="Detter C."/>
            <person name="Han C."/>
            <person name="Sozhamannan S."/>
            <person name="Rosenzweig C.N."/>
            <person name="Skowronski E.W."/>
        </authorList>
    </citation>
    <scope>NUCLEOTIDE SEQUENCE [LARGE SCALE GENOMIC DNA]</scope>
    <source>
        <strain evidence="1 2">CC-PW-9</strain>
    </source>
</reference>
<dbReference type="Pfam" id="PF02810">
    <property type="entry name" value="SEC-C"/>
    <property type="match status" value="1"/>
</dbReference>
<accession>A0A432ZPZ6</accession>
<protein>
    <submittedName>
        <fullName evidence="1">SecC motif-containing protein</fullName>
    </submittedName>
</protein>
<evidence type="ECO:0000313" key="1">
    <source>
        <dbReference type="EMBL" id="RUO79967.1"/>
    </source>
</evidence>
<dbReference type="EMBL" id="PIQH01000007">
    <property type="protein sequence ID" value="RUO79967.1"/>
    <property type="molecule type" value="Genomic_DNA"/>
</dbReference>